<dbReference type="AlphaFoldDB" id="A0AAC8YVL5"/>
<keyword evidence="3" id="KW-0902">Two-component regulatory system</keyword>
<dbReference type="InterPro" id="IPR025943">
    <property type="entry name" value="Sigma_54_int_dom_ATP-bd_2"/>
</dbReference>
<reference evidence="11 13" key="2">
    <citation type="submission" date="2020-08" db="EMBL/GenBank/DDBJ databases">
        <title>Genomic Encyclopedia of Type Strains, Phase IV (KMG-IV): sequencing the most valuable type-strain genomes for metagenomic binning, comparative biology and taxonomic classification.</title>
        <authorList>
            <person name="Goeker M."/>
        </authorList>
    </citation>
    <scope>NUCLEOTIDE SEQUENCE [LARGE SCALE GENOMIC DNA]</scope>
    <source>
        <strain evidence="11 13">DSM 10368</strain>
    </source>
</reference>
<evidence type="ECO:0000313" key="13">
    <source>
        <dbReference type="Proteomes" id="UP000577697"/>
    </source>
</evidence>
<evidence type="ECO:0000256" key="1">
    <source>
        <dbReference type="ARBA" id="ARBA00022741"/>
    </source>
</evidence>
<dbReference type="CDD" id="cd00009">
    <property type="entry name" value="AAA"/>
    <property type="match status" value="1"/>
</dbReference>
<dbReference type="Gene3D" id="1.10.10.60">
    <property type="entry name" value="Homeodomain-like"/>
    <property type="match status" value="1"/>
</dbReference>
<dbReference type="GO" id="GO:0043565">
    <property type="term" value="F:sequence-specific DNA binding"/>
    <property type="evidence" value="ECO:0007669"/>
    <property type="project" value="InterPro"/>
</dbReference>
<evidence type="ECO:0000256" key="6">
    <source>
        <dbReference type="ARBA" id="ARBA00023159"/>
    </source>
</evidence>
<dbReference type="PANTHER" id="PTHR32071:SF57">
    <property type="entry name" value="C4-DICARBOXYLATE TRANSPORT TRANSCRIPTIONAL REGULATORY PROTEIN DCTD"/>
    <property type="match status" value="1"/>
</dbReference>
<evidence type="ECO:0000256" key="3">
    <source>
        <dbReference type="ARBA" id="ARBA00023012"/>
    </source>
</evidence>
<dbReference type="RefSeq" id="WP_067969512.1">
    <property type="nucleotide sequence ID" value="NZ_CP015007.1"/>
</dbReference>
<proteinExistence type="predicted"/>
<dbReference type="InterPro" id="IPR002197">
    <property type="entry name" value="HTH_Fis"/>
</dbReference>
<dbReference type="PROSITE" id="PS00676">
    <property type="entry name" value="SIGMA54_INTERACT_2"/>
    <property type="match status" value="1"/>
</dbReference>
<evidence type="ECO:0000313" key="10">
    <source>
        <dbReference type="EMBL" id="AMS45277.1"/>
    </source>
</evidence>
<dbReference type="PRINTS" id="PR01590">
    <property type="entry name" value="HTHFIS"/>
</dbReference>
<dbReference type="EMBL" id="CP015007">
    <property type="protein sequence ID" value="AMS45277.1"/>
    <property type="molecule type" value="Genomic_DNA"/>
</dbReference>
<dbReference type="EMBL" id="JACICB010000004">
    <property type="protein sequence ID" value="MBB3704958.1"/>
    <property type="molecule type" value="Genomic_DNA"/>
</dbReference>
<evidence type="ECO:0000256" key="8">
    <source>
        <dbReference type="SAM" id="Coils"/>
    </source>
</evidence>
<feature type="coiled-coil region" evidence="8">
    <location>
        <begin position="194"/>
        <end position="221"/>
    </location>
</feature>
<dbReference type="InterPro" id="IPR035965">
    <property type="entry name" value="PAS-like_dom_sf"/>
</dbReference>
<evidence type="ECO:0000256" key="2">
    <source>
        <dbReference type="ARBA" id="ARBA00022840"/>
    </source>
</evidence>
<dbReference type="FunFam" id="3.40.50.300:FF:000006">
    <property type="entry name" value="DNA-binding transcriptional regulator NtrC"/>
    <property type="match status" value="1"/>
</dbReference>
<organism evidence="10 12">
    <name type="scientific">Aminobacter aminovorans</name>
    <name type="common">Chelatobacter heintzii</name>
    <dbReference type="NCBI Taxonomy" id="83263"/>
    <lineage>
        <taxon>Bacteria</taxon>
        <taxon>Pseudomonadati</taxon>
        <taxon>Pseudomonadota</taxon>
        <taxon>Alphaproteobacteria</taxon>
        <taxon>Hyphomicrobiales</taxon>
        <taxon>Phyllobacteriaceae</taxon>
        <taxon>Aminobacter</taxon>
    </lineage>
</organism>
<dbReference type="InterPro" id="IPR025662">
    <property type="entry name" value="Sigma_54_int_dom_ATP-bd_1"/>
</dbReference>
<evidence type="ECO:0000313" key="11">
    <source>
        <dbReference type="EMBL" id="MBB3704958.1"/>
    </source>
</evidence>
<dbReference type="Gene3D" id="3.40.50.300">
    <property type="entry name" value="P-loop containing nucleotide triphosphate hydrolases"/>
    <property type="match status" value="1"/>
</dbReference>
<dbReference type="PROSITE" id="PS50045">
    <property type="entry name" value="SIGMA54_INTERACT_4"/>
    <property type="match status" value="1"/>
</dbReference>
<keyword evidence="7" id="KW-0804">Transcription</keyword>
<geneLocation type="plasmid" evidence="10 12">
    <name>pAA02</name>
</geneLocation>
<dbReference type="Pfam" id="PF00158">
    <property type="entry name" value="Sigma54_activat"/>
    <property type="match status" value="1"/>
</dbReference>
<dbReference type="InterPro" id="IPR003593">
    <property type="entry name" value="AAA+_ATPase"/>
</dbReference>
<dbReference type="InterPro" id="IPR002078">
    <property type="entry name" value="Sigma_54_int"/>
</dbReference>
<evidence type="ECO:0000256" key="4">
    <source>
        <dbReference type="ARBA" id="ARBA00023015"/>
    </source>
</evidence>
<dbReference type="SMART" id="SM00382">
    <property type="entry name" value="AAA"/>
    <property type="match status" value="1"/>
</dbReference>
<dbReference type="InterPro" id="IPR009057">
    <property type="entry name" value="Homeodomain-like_sf"/>
</dbReference>
<gene>
    <name evidence="10" type="ORF">AA2016_6382</name>
    <name evidence="11" type="ORF">FHS67_001268</name>
</gene>
<keyword evidence="13" id="KW-1185">Reference proteome</keyword>
<keyword evidence="1" id="KW-0547">Nucleotide-binding</keyword>
<dbReference type="KEGG" id="aak:AA2016_6382"/>
<keyword evidence="6" id="KW-0010">Activator</keyword>
<name>A0AAC8YVL5_AMIAI</name>
<evidence type="ECO:0000256" key="7">
    <source>
        <dbReference type="ARBA" id="ARBA00023163"/>
    </source>
</evidence>
<dbReference type="InterPro" id="IPR058031">
    <property type="entry name" value="AAA_lid_NorR"/>
</dbReference>
<dbReference type="SUPFAM" id="SSF46689">
    <property type="entry name" value="Homeodomain-like"/>
    <property type="match status" value="1"/>
</dbReference>
<evidence type="ECO:0000256" key="5">
    <source>
        <dbReference type="ARBA" id="ARBA00023125"/>
    </source>
</evidence>
<dbReference type="SUPFAM" id="SSF55785">
    <property type="entry name" value="PYP-like sensor domain (PAS domain)"/>
    <property type="match status" value="1"/>
</dbReference>
<evidence type="ECO:0000313" key="12">
    <source>
        <dbReference type="Proteomes" id="UP000075755"/>
    </source>
</evidence>
<feature type="domain" description="Sigma-54 factor interaction" evidence="9">
    <location>
        <begin position="228"/>
        <end position="458"/>
    </location>
</feature>
<dbReference type="PANTHER" id="PTHR32071">
    <property type="entry name" value="TRANSCRIPTIONAL REGULATORY PROTEIN"/>
    <property type="match status" value="1"/>
</dbReference>
<protein>
    <submittedName>
        <fullName evidence="10">Sigma54 specific transcriptional regulator, Fis family</fullName>
    </submittedName>
    <submittedName>
        <fullName evidence="11">Transcriptional regulator with PAS, ATPase and Fis domain</fullName>
    </submittedName>
</protein>
<accession>A0AAC8YVL5</accession>
<dbReference type="InterPro" id="IPR025944">
    <property type="entry name" value="Sigma_54_int_dom_CS"/>
</dbReference>
<dbReference type="PROSITE" id="PS00688">
    <property type="entry name" value="SIGMA54_INTERACT_3"/>
    <property type="match status" value="1"/>
</dbReference>
<dbReference type="GO" id="GO:0000160">
    <property type="term" value="P:phosphorelay signal transduction system"/>
    <property type="evidence" value="ECO:0007669"/>
    <property type="project" value="UniProtKB-KW"/>
</dbReference>
<sequence length="541" mass="60686">MSSLKGILIVGHDRKVLHADGLGSDGRVQALATDTSWMEEARTRRLQPLTLDHKSYSVLVLPFAKGDILLLTDIREPVLEFLSSVDFAYDIVEKLLTDPFDAMTVVDANARLVYISPVHEAFFGLKHGEGNGRPVRQVIENTRLDTVVSTGRSEVGHIQRMKGVERVVSRVPIVRDDKILGAVGRVMFKGPEQLMALSERIAALESEVEFRRREVAALRRRTYGLDDLIGESEPMKRLKNEIVKIAPLEIPVLIRGESGTGKELVAHALHLLSPRRDNAMVMVNAAALPATLVESELFGYEAGAFTGADRKGRKGRFEQAANGTIFLDEIGDMPLDVQVKLLRVLQDRVVERIGGDRPRHVDFRLVTATNRDLQVLISEEKFRLDLYYRISPLVIEVPPLRNRIEDIRHLVGHFLDDVSQLHGRPTPRISAGALAYLMELPWPGNVRQLRHEVERAFVFADDGIITPETFIRHGDLRFAGPSVALKKPLSLEGGRLKDIVERTEIEVVREAMQRYGGNKKRVAEELGISRSYLYKLLGEPE</sequence>
<dbReference type="InterPro" id="IPR027417">
    <property type="entry name" value="P-loop_NTPase"/>
</dbReference>
<dbReference type="Pfam" id="PF02954">
    <property type="entry name" value="HTH_8"/>
    <property type="match status" value="1"/>
</dbReference>
<dbReference type="GO" id="GO:0006355">
    <property type="term" value="P:regulation of DNA-templated transcription"/>
    <property type="evidence" value="ECO:0007669"/>
    <property type="project" value="InterPro"/>
</dbReference>
<dbReference type="Proteomes" id="UP000577697">
    <property type="component" value="Unassembled WGS sequence"/>
</dbReference>
<dbReference type="Gene3D" id="3.30.450.20">
    <property type="entry name" value="PAS domain"/>
    <property type="match status" value="1"/>
</dbReference>
<dbReference type="Pfam" id="PF25601">
    <property type="entry name" value="AAA_lid_14"/>
    <property type="match status" value="1"/>
</dbReference>
<dbReference type="Proteomes" id="UP000075755">
    <property type="component" value="Plasmid pAA02"/>
</dbReference>
<keyword evidence="8" id="KW-0175">Coiled coil</keyword>
<dbReference type="PROSITE" id="PS00675">
    <property type="entry name" value="SIGMA54_INTERACT_1"/>
    <property type="match status" value="1"/>
</dbReference>
<dbReference type="SUPFAM" id="SSF52540">
    <property type="entry name" value="P-loop containing nucleoside triphosphate hydrolases"/>
    <property type="match status" value="1"/>
</dbReference>
<evidence type="ECO:0000259" key="9">
    <source>
        <dbReference type="PROSITE" id="PS50045"/>
    </source>
</evidence>
<dbReference type="GO" id="GO:0005524">
    <property type="term" value="F:ATP binding"/>
    <property type="evidence" value="ECO:0007669"/>
    <property type="project" value="UniProtKB-KW"/>
</dbReference>
<reference evidence="10 12" key="1">
    <citation type="submission" date="2016-03" db="EMBL/GenBank/DDBJ databases">
        <title>Complete genome of Aminobacter aminovorans KCTC 2477.</title>
        <authorList>
            <person name="Kim K.M."/>
        </authorList>
    </citation>
    <scope>NUCLEOTIDE SEQUENCE [LARGE SCALE GENOMIC DNA]</scope>
    <source>
        <strain evidence="10 12">KCTC 2477</strain>
        <plasmid evidence="10 12">pAA02</plasmid>
    </source>
</reference>
<keyword evidence="4" id="KW-0805">Transcription regulation</keyword>
<dbReference type="Gene3D" id="1.10.8.60">
    <property type="match status" value="1"/>
</dbReference>
<keyword evidence="10" id="KW-0614">Plasmid</keyword>
<keyword evidence="5" id="KW-0238">DNA-binding</keyword>
<keyword evidence="2" id="KW-0067">ATP-binding</keyword>